<gene>
    <name evidence="10" type="ORF">FWK35_00015370</name>
</gene>
<evidence type="ECO:0000259" key="9">
    <source>
        <dbReference type="PROSITE" id="PS50064"/>
    </source>
</evidence>
<dbReference type="InterPro" id="IPR050191">
    <property type="entry name" value="ATP-dep_DNA_ligase"/>
</dbReference>
<dbReference type="OrthoDB" id="206088at2759"/>
<dbReference type="AlphaFoldDB" id="A0A6G0YNX6"/>
<evidence type="ECO:0000256" key="3">
    <source>
        <dbReference type="ARBA" id="ARBA00022598"/>
    </source>
</evidence>
<evidence type="ECO:0000313" key="10">
    <source>
        <dbReference type="EMBL" id="KAF0759082.1"/>
    </source>
</evidence>
<feature type="compositionally biased region" description="Basic and acidic residues" evidence="8">
    <location>
        <begin position="110"/>
        <end position="124"/>
    </location>
</feature>
<evidence type="ECO:0000256" key="8">
    <source>
        <dbReference type="SAM" id="MobiDB-lite"/>
    </source>
</evidence>
<dbReference type="InterPro" id="IPR036957">
    <property type="entry name" value="Znf_PARP_sf"/>
</dbReference>
<sequence length="316" mass="36339">MQLDNMEELSEDKLFVAEKSKSNRAKCKKCKEVLNQGTLRIAKVVTNPFGDGKMKAWHHPQCLVTVFSKQRPSTAKITCVDDIGGWDELSMEHQNEIFTTFPDIPKVKLKTHDDDEPAKKDTANKKKSKTKPVLSLPQTQDYYFKDFRKLCLSLSQENSHLQKTSIFKEFIQNILSKEQSNETRAESMFLWCKMLLPNSEKRIYNLQSKQLIKLFSQLFKQNVNLMLEDLEKGDVAETIRIFFEKSNNVDVKPASKSTLTLVKVNSFLDKLSMETTEIAQVALFKSIATLCTGNDLKMIIRLVMHDLRINCGPKFM</sequence>
<evidence type="ECO:0000256" key="6">
    <source>
        <dbReference type="ARBA" id="ARBA00022833"/>
    </source>
</evidence>
<dbReference type="InterPro" id="IPR001510">
    <property type="entry name" value="Znf_PARP"/>
</dbReference>
<dbReference type="GO" id="GO:0003677">
    <property type="term" value="F:DNA binding"/>
    <property type="evidence" value="ECO:0007669"/>
    <property type="project" value="InterPro"/>
</dbReference>
<dbReference type="Pfam" id="PF00645">
    <property type="entry name" value="zf-PARP"/>
    <property type="match status" value="1"/>
</dbReference>
<dbReference type="GO" id="GO:0070421">
    <property type="term" value="C:DNA ligase III-XRCC1 complex"/>
    <property type="evidence" value="ECO:0007669"/>
    <property type="project" value="TreeGrafter"/>
</dbReference>
<evidence type="ECO:0000256" key="2">
    <source>
        <dbReference type="ARBA" id="ARBA00007572"/>
    </source>
</evidence>
<keyword evidence="4" id="KW-0479">Metal-binding</keyword>
<dbReference type="SUPFAM" id="SSF57716">
    <property type="entry name" value="Glucocorticoid receptor-like (DNA-binding domain)"/>
    <property type="match status" value="1"/>
</dbReference>
<protein>
    <submittedName>
        <fullName evidence="10">DNA ligase 3 isoform X2</fullName>
    </submittedName>
</protein>
<keyword evidence="11" id="KW-1185">Reference proteome</keyword>
<dbReference type="GO" id="GO:0008270">
    <property type="term" value="F:zinc ion binding"/>
    <property type="evidence" value="ECO:0007669"/>
    <property type="project" value="UniProtKB-KW"/>
</dbReference>
<evidence type="ECO:0000313" key="11">
    <source>
        <dbReference type="Proteomes" id="UP000478052"/>
    </source>
</evidence>
<dbReference type="Gene3D" id="1.10.3260.10">
    <property type="entry name" value="DNA ligase, ATP-dependent, N-terminal domain"/>
    <property type="match status" value="1"/>
</dbReference>
<dbReference type="GO" id="GO:0006302">
    <property type="term" value="P:double-strand break repair"/>
    <property type="evidence" value="ECO:0007669"/>
    <property type="project" value="TreeGrafter"/>
</dbReference>
<comment type="caution">
    <text evidence="10">The sequence shown here is derived from an EMBL/GenBank/DDBJ whole genome shotgun (WGS) entry which is preliminary data.</text>
</comment>
<dbReference type="Proteomes" id="UP000478052">
    <property type="component" value="Unassembled WGS sequence"/>
</dbReference>
<keyword evidence="6" id="KW-0862">Zinc</keyword>
<keyword evidence="3 10" id="KW-0436">Ligase</keyword>
<comment type="subcellular location">
    <subcellularLocation>
        <location evidence="1">Nucleus</location>
    </subcellularLocation>
</comment>
<dbReference type="PANTHER" id="PTHR45674">
    <property type="entry name" value="DNA LIGASE 1/3 FAMILY MEMBER"/>
    <property type="match status" value="1"/>
</dbReference>
<keyword evidence="7" id="KW-0539">Nucleus</keyword>
<name>A0A6G0YNX6_APHCR</name>
<dbReference type="GO" id="GO:0006273">
    <property type="term" value="P:lagging strand elongation"/>
    <property type="evidence" value="ECO:0007669"/>
    <property type="project" value="TreeGrafter"/>
</dbReference>
<evidence type="ECO:0000256" key="7">
    <source>
        <dbReference type="ARBA" id="ARBA00023242"/>
    </source>
</evidence>
<evidence type="ECO:0000256" key="5">
    <source>
        <dbReference type="ARBA" id="ARBA00022771"/>
    </source>
</evidence>
<dbReference type="SMART" id="SM01336">
    <property type="entry name" value="zf-PARP"/>
    <property type="match status" value="1"/>
</dbReference>
<dbReference type="PROSITE" id="PS50064">
    <property type="entry name" value="ZF_PARP_2"/>
    <property type="match status" value="1"/>
</dbReference>
<comment type="similarity">
    <text evidence="2">Belongs to the ATP-dependent DNA ligase family.</text>
</comment>
<feature type="region of interest" description="Disordered" evidence="8">
    <location>
        <begin position="108"/>
        <end position="132"/>
    </location>
</feature>
<dbReference type="EMBL" id="VUJU01003117">
    <property type="protein sequence ID" value="KAF0759082.1"/>
    <property type="molecule type" value="Genomic_DNA"/>
</dbReference>
<organism evidence="10 11">
    <name type="scientific">Aphis craccivora</name>
    <name type="common">Cowpea aphid</name>
    <dbReference type="NCBI Taxonomy" id="307492"/>
    <lineage>
        <taxon>Eukaryota</taxon>
        <taxon>Metazoa</taxon>
        <taxon>Ecdysozoa</taxon>
        <taxon>Arthropoda</taxon>
        <taxon>Hexapoda</taxon>
        <taxon>Insecta</taxon>
        <taxon>Pterygota</taxon>
        <taxon>Neoptera</taxon>
        <taxon>Paraneoptera</taxon>
        <taxon>Hemiptera</taxon>
        <taxon>Sternorrhyncha</taxon>
        <taxon>Aphidomorpha</taxon>
        <taxon>Aphidoidea</taxon>
        <taxon>Aphididae</taxon>
        <taxon>Aphidini</taxon>
        <taxon>Aphis</taxon>
        <taxon>Aphis</taxon>
    </lineage>
</organism>
<dbReference type="InterPro" id="IPR036599">
    <property type="entry name" value="DNA_ligase_N_sf"/>
</dbReference>
<evidence type="ECO:0000256" key="4">
    <source>
        <dbReference type="ARBA" id="ARBA00022723"/>
    </source>
</evidence>
<keyword evidence="5" id="KW-0863">Zinc-finger</keyword>
<dbReference type="PANTHER" id="PTHR45674:SF9">
    <property type="entry name" value="DNA LIGASE 3"/>
    <property type="match status" value="1"/>
</dbReference>
<dbReference type="SUPFAM" id="SSF117018">
    <property type="entry name" value="ATP-dependent DNA ligase DNA-binding domain"/>
    <property type="match status" value="1"/>
</dbReference>
<dbReference type="GO" id="GO:0006310">
    <property type="term" value="P:DNA recombination"/>
    <property type="evidence" value="ECO:0007669"/>
    <property type="project" value="InterPro"/>
</dbReference>
<evidence type="ECO:0000256" key="1">
    <source>
        <dbReference type="ARBA" id="ARBA00004123"/>
    </source>
</evidence>
<reference evidence="10 11" key="1">
    <citation type="submission" date="2019-08" db="EMBL/GenBank/DDBJ databases">
        <title>Whole genome of Aphis craccivora.</title>
        <authorList>
            <person name="Voronova N.V."/>
            <person name="Shulinski R.S."/>
            <person name="Bandarenka Y.V."/>
            <person name="Zhorov D.G."/>
            <person name="Warner D."/>
        </authorList>
    </citation>
    <scope>NUCLEOTIDE SEQUENCE [LARGE SCALE GENOMIC DNA]</scope>
    <source>
        <strain evidence="10">180601</strain>
        <tissue evidence="10">Whole Body</tissue>
    </source>
</reference>
<accession>A0A6G0YNX6</accession>
<dbReference type="InterPro" id="IPR012308">
    <property type="entry name" value="DNA_ligase_ATP-dep_N"/>
</dbReference>
<dbReference type="Pfam" id="PF04675">
    <property type="entry name" value="DNA_ligase_A_N"/>
    <property type="match status" value="1"/>
</dbReference>
<feature type="domain" description="PARP-type" evidence="9">
    <location>
        <begin position="15"/>
        <end position="105"/>
    </location>
</feature>
<proteinExistence type="inferred from homology"/>
<dbReference type="GO" id="GO:0003910">
    <property type="term" value="F:DNA ligase (ATP) activity"/>
    <property type="evidence" value="ECO:0007669"/>
    <property type="project" value="InterPro"/>
</dbReference>
<dbReference type="Gene3D" id="3.30.1740.10">
    <property type="entry name" value="Zinc finger, PARP-type"/>
    <property type="match status" value="1"/>
</dbReference>